<organism evidence="1 2">
    <name type="scientific">Polystyrenella longa</name>
    <dbReference type="NCBI Taxonomy" id="2528007"/>
    <lineage>
        <taxon>Bacteria</taxon>
        <taxon>Pseudomonadati</taxon>
        <taxon>Planctomycetota</taxon>
        <taxon>Planctomycetia</taxon>
        <taxon>Planctomycetales</taxon>
        <taxon>Planctomycetaceae</taxon>
        <taxon>Polystyrenella</taxon>
    </lineage>
</organism>
<reference evidence="1 2" key="1">
    <citation type="submission" date="2019-02" db="EMBL/GenBank/DDBJ databases">
        <title>Deep-cultivation of Planctomycetes and their phenomic and genomic characterization uncovers novel biology.</title>
        <authorList>
            <person name="Wiegand S."/>
            <person name="Jogler M."/>
            <person name="Boedeker C."/>
            <person name="Pinto D."/>
            <person name="Vollmers J."/>
            <person name="Rivas-Marin E."/>
            <person name="Kohn T."/>
            <person name="Peeters S.H."/>
            <person name="Heuer A."/>
            <person name="Rast P."/>
            <person name="Oberbeckmann S."/>
            <person name="Bunk B."/>
            <person name="Jeske O."/>
            <person name="Meyerdierks A."/>
            <person name="Storesund J.E."/>
            <person name="Kallscheuer N."/>
            <person name="Luecker S."/>
            <person name="Lage O.M."/>
            <person name="Pohl T."/>
            <person name="Merkel B.J."/>
            <person name="Hornburger P."/>
            <person name="Mueller R.-W."/>
            <person name="Bruemmer F."/>
            <person name="Labrenz M."/>
            <person name="Spormann A.M."/>
            <person name="Op den Camp H."/>
            <person name="Overmann J."/>
            <person name="Amann R."/>
            <person name="Jetten M.S.M."/>
            <person name="Mascher T."/>
            <person name="Medema M.H."/>
            <person name="Devos D.P."/>
            <person name="Kaster A.-K."/>
            <person name="Ovreas L."/>
            <person name="Rohde M."/>
            <person name="Galperin M.Y."/>
            <person name="Jogler C."/>
        </authorList>
    </citation>
    <scope>NUCLEOTIDE SEQUENCE [LARGE SCALE GENOMIC DNA]</scope>
    <source>
        <strain evidence="1 2">Pla110</strain>
    </source>
</reference>
<proteinExistence type="predicted"/>
<dbReference type="RefSeq" id="WP_144997011.1">
    <property type="nucleotide sequence ID" value="NZ_CP036281.1"/>
</dbReference>
<gene>
    <name evidence="1" type="ORF">Pla110_33030</name>
</gene>
<sequence>MFAYDAPSLINMPYVVVTFDDMIVTSKGKDNTWEIRNQSVSFDVWSKTDNVEIIMDDIESGFNDSVLTIDEGTMMRPPHLITRVTQYEQDTKIFHGTLVFEFTIQKSISDA</sequence>
<dbReference type="AlphaFoldDB" id="A0A518CQQ6"/>
<protein>
    <recommendedName>
        <fullName evidence="3">DUF3168 domain-containing protein</fullName>
    </recommendedName>
</protein>
<keyword evidence="2" id="KW-1185">Reference proteome</keyword>
<dbReference type="Gene3D" id="3.30.2000.30">
    <property type="match status" value="1"/>
</dbReference>
<evidence type="ECO:0000313" key="1">
    <source>
        <dbReference type="EMBL" id="QDU81561.1"/>
    </source>
</evidence>
<dbReference type="Proteomes" id="UP000317178">
    <property type="component" value="Chromosome"/>
</dbReference>
<dbReference type="EMBL" id="CP036281">
    <property type="protein sequence ID" value="QDU81561.1"/>
    <property type="molecule type" value="Genomic_DNA"/>
</dbReference>
<dbReference type="KEGG" id="plon:Pla110_33030"/>
<dbReference type="InterPro" id="IPR053745">
    <property type="entry name" value="Viral_Tail_Comp_sf"/>
</dbReference>
<evidence type="ECO:0000313" key="2">
    <source>
        <dbReference type="Proteomes" id="UP000317178"/>
    </source>
</evidence>
<evidence type="ECO:0008006" key="3">
    <source>
        <dbReference type="Google" id="ProtNLM"/>
    </source>
</evidence>
<accession>A0A518CQQ6</accession>
<name>A0A518CQQ6_9PLAN</name>